<organism evidence="7 8">
    <name type="scientific">Batrachochytrium dendrobatidis (strain JEL423)</name>
    <dbReference type="NCBI Taxonomy" id="403673"/>
    <lineage>
        <taxon>Eukaryota</taxon>
        <taxon>Fungi</taxon>
        <taxon>Fungi incertae sedis</taxon>
        <taxon>Chytridiomycota</taxon>
        <taxon>Chytridiomycota incertae sedis</taxon>
        <taxon>Chytridiomycetes</taxon>
        <taxon>Rhizophydiales</taxon>
        <taxon>Rhizophydiales incertae sedis</taxon>
        <taxon>Batrachochytrium</taxon>
    </lineage>
</organism>
<gene>
    <name evidence="7" type="ORF">BDEG_25918</name>
</gene>
<dbReference type="PANTHER" id="PTHR21338">
    <property type="entry name" value="MITOCHONDRIAL RIBOSOMAL PROTEIN L41"/>
    <property type="match status" value="1"/>
</dbReference>
<dbReference type="Proteomes" id="UP000077115">
    <property type="component" value="Unassembled WGS sequence"/>
</dbReference>
<evidence type="ECO:0000256" key="2">
    <source>
        <dbReference type="ARBA" id="ARBA00010152"/>
    </source>
</evidence>
<name>A0A177WQS7_BATDL</name>
<keyword evidence="3" id="KW-0809">Transit peptide</keyword>
<dbReference type="GO" id="GO:0006412">
    <property type="term" value="P:translation"/>
    <property type="evidence" value="ECO:0007669"/>
    <property type="project" value="TreeGrafter"/>
</dbReference>
<accession>A0A177WQS7</accession>
<sequence length="151" mass="17402">MSMLDGALKGLIRGAVRRRLTTKDGNKNYYKGTGSGRMGHWTLKGQYIIEPWRLRQFMIPNLLECELKPFVSPKADDDIRKRHNLIDYFNQTPALEDELATVDQTVPEDKQSLLMRACSEVAHAAYSTIRAPKHKTKFIKPPKKLHPRDRN</sequence>
<evidence type="ECO:0000256" key="4">
    <source>
        <dbReference type="ARBA" id="ARBA00022980"/>
    </source>
</evidence>
<reference evidence="7 8" key="2">
    <citation type="submission" date="2016-05" db="EMBL/GenBank/DDBJ databases">
        <title>Lineage-specific infection strategies underlie the spectrum of fungal disease in amphibians.</title>
        <authorList>
            <person name="Cuomo C.A."/>
            <person name="Farrer R.A."/>
            <person name="James T."/>
            <person name="Longcore J."/>
            <person name="Birren B."/>
        </authorList>
    </citation>
    <scope>NUCLEOTIDE SEQUENCE [LARGE SCALE GENOMIC DNA]</scope>
    <source>
        <strain evidence="7 8">JEL423</strain>
    </source>
</reference>
<keyword evidence="5" id="KW-0496">Mitochondrion</keyword>
<evidence type="ECO:0000256" key="1">
    <source>
        <dbReference type="ARBA" id="ARBA00004173"/>
    </source>
</evidence>
<dbReference type="InterPro" id="IPR019189">
    <property type="entry name" value="Ribosomal_mL41"/>
</dbReference>
<dbReference type="PANTHER" id="PTHR21338:SF0">
    <property type="entry name" value="LARGE RIBOSOMAL SUBUNIT PROTEIN ML41"/>
    <property type="match status" value="1"/>
</dbReference>
<keyword evidence="4" id="KW-0689">Ribosomal protein</keyword>
<dbReference type="Pfam" id="PF09809">
    <property type="entry name" value="MRP-L27"/>
    <property type="match status" value="1"/>
</dbReference>
<evidence type="ECO:0000256" key="6">
    <source>
        <dbReference type="ARBA" id="ARBA00023274"/>
    </source>
</evidence>
<dbReference type="GO" id="GO:0003735">
    <property type="term" value="F:structural constituent of ribosome"/>
    <property type="evidence" value="ECO:0007669"/>
    <property type="project" value="InterPro"/>
</dbReference>
<dbReference type="GO" id="GO:0005762">
    <property type="term" value="C:mitochondrial large ribosomal subunit"/>
    <property type="evidence" value="ECO:0007669"/>
    <property type="project" value="InterPro"/>
</dbReference>
<comment type="similarity">
    <text evidence="2">Belongs to the mitochondrion-specific ribosomal protein mL41 family.</text>
</comment>
<dbReference type="EMBL" id="DS022307">
    <property type="protein sequence ID" value="OAJ42469.1"/>
    <property type="molecule type" value="Genomic_DNA"/>
</dbReference>
<proteinExistence type="inferred from homology"/>
<dbReference type="AlphaFoldDB" id="A0A177WQS7"/>
<dbReference type="eggNOG" id="ENOG502SCGR">
    <property type="taxonomic scope" value="Eukaryota"/>
</dbReference>
<dbReference type="VEuPathDB" id="FungiDB:BDEG_25918"/>
<keyword evidence="6" id="KW-0687">Ribonucleoprotein</keyword>
<evidence type="ECO:0000313" key="7">
    <source>
        <dbReference type="EMBL" id="OAJ42469.1"/>
    </source>
</evidence>
<dbReference type="OrthoDB" id="408933at2759"/>
<evidence type="ECO:0000256" key="5">
    <source>
        <dbReference type="ARBA" id="ARBA00023128"/>
    </source>
</evidence>
<evidence type="ECO:0000256" key="3">
    <source>
        <dbReference type="ARBA" id="ARBA00022946"/>
    </source>
</evidence>
<dbReference type="STRING" id="403673.A0A177WQS7"/>
<comment type="subcellular location">
    <subcellularLocation>
        <location evidence="1">Mitochondrion</location>
    </subcellularLocation>
</comment>
<evidence type="ECO:0000313" key="8">
    <source>
        <dbReference type="Proteomes" id="UP000077115"/>
    </source>
</evidence>
<protein>
    <submittedName>
        <fullName evidence="7">Uncharacterized protein</fullName>
    </submittedName>
</protein>
<reference evidence="7 8" key="1">
    <citation type="submission" date="2006-10" db="EMBL/GenBank/DDBJ databases">
        <title>The Genome Sequence of Batrachochytrium dendrobatidis JEL423.</title>
        <authorList>
            <consortium name="The Broad Institute Genome Sequencing Platform"/>
            <person name="Birren B."/>
            <person name="Lander E."/>
            <person name="Galagan J."/>
            <person name="Cuomo C."/>
            <person name="Devon K."/>
            <person name="Jaffe D."/>
            <person name="Butler J."/>
            <person name="Alvarez P."/>
            <person name="Gnerre S."/>
            <person name="Grabherr M."/>
            <person name="Kleber M."/>
            <person name="Mauceli E."/>
            <person name="Brockman W."/>
            <person name="Young S."/>
            <person name="LaButti K."/>
            <person name="Sykes S."/>
            <person name="DeCaprio D."/>
            <person name="Crawford M."/>
            <person name="Koehrsen M."/>
            <person name="Engels R."/>
            <person name="Montgomery P."/>
            <person name="Pearson M."/>
            <person name="Howarth C."/>
            <person name="Larson L."/>
            <person name="White J."/>
            <person name="O'Leary S."/>
            <person name="Kodira C."/>
            <person name="Zeng Q."/>
            <person name="Yandava C."/>
            <person name="Alvarado L."/>
            <person name="Longcore J."/>
            <person name="James T."/>
        </authorList>
    </citation>
    <scope>NUCLEOTIDE SEQUENCE [LARGE SCALE GENOMIC DNA]</scope>
    <source>
        <strain evidence="7 8">JEL423</strain>
    </source>
</reference>